<evidence type="ECO:0000256" key="1">
    <source>
        <dbReference type="SAM" id="SignalP"/>
    </source>
</evidence>
<dbReference type="Gene3D" id="3.20.20.140">
    <property type="entry name" value="Metal-dependent hydrolases"/>
    <property type="match status" value="1"/>
</dbReference>
<dbReference type="SUPFAM" id="SSF51338">
    <property type="entry name" value="Composite domain of metallo-dependent hydrolases"/>
    <property type="match status" value="1"/>
</dbReference>
<dbReference type="PANTHER" id="PTHR22642">
    <property type="entry name" value="IMIDAZOLONEPROPIONASE"/>
    <property type="match status" value="1"/>
</dbReference>
<dbReference type="Proteomes" id="UP000238442">
    <property type="component" value="Chromosome"/>
</dbReference>
<dbReference type="RefSeq" id="WP_105214310.1">
    <property type="nucleotide sequence ID" value="NZ_CP027062.1"/>
</dbReference>
<keyword evidence="1" id="KW-0732">Signal</keyword>
<evidence type="ECO:0000313" key="4">
    <source>
        <dbReference type="Proteomes" id="UP000238442"/>
    </source>
</evidence>
<feature type="signal peptide" evidence="1">
    <location>
        <begin position="1"/>
        <end position="21"/>
    </location>
</feature>
<dbReference type="InterPro" id="IPR032466">
    <property type="entry name" value="Metal_Hydrolase"/>
</dbReference>
<name>A0A2S0HT99_9FLAO</name>
<dbReference type="InterPro" id="IPR011059">
    <property type="entry name" value="Metal-dep_hydrolase_composite"/>
</dbReference>
<accession>A0A2S0HT99</accession>
<gene>
    <name evidence="3" type="ORF">C5O00_01560</name>
</gene>
<dbReference type="Gene3D" id="2.30.40.10">
    <property type="entry name" value="Urease, subunit C, domain 1"/>
    <property type="match status" value="1"/>
</dbReference>
<dbReference type="KEGG" id="aue:C5O00_01560"/>
<keyword evidence="3" id="KW-0378">Hydrolase</keyword>
<dbReference type="CDD" id="cd01300">
    <property type="entry name" value="YtcJ_like"/>
    <property type="match status" value="1"/>
</dbReference>
<keyword evidence="4" id="KW-1185">Reference proteome</keyword>
<dbReference type="InterPro" id="IPR013108">
    <property type="entry name" value="Amidohydro_3"/>
</dbReference>
<dbReference type="Gene3D" id="3.10.310.70">
    <property type="match status" value="1"/>
</dbReference>
<evidence type="ECO:0000259" key="2">
    <source>
        <dbReference type="Pfam" id="PF07969"/>
    </source>
</evidence>
<feature type="domain" description="Amidohydrolase 3" evidence="2">
    <location>
        <begin position="72"/>
        <end position="542"/>
    </location>
</feature>
<dbReference type="OrthoDB" id="9767366at2"/>
<feature type="chain" id="PRO_5015490068" evidence="1">
    <location>
        <begin position="22"/>
        <end position="546"/>
    </location>
</feature>
<dbReference type="AlphaFoldDB" id="A0A2S0HT99"/>
<reference evidence="3 4" key="1">
    <citation type="submission" date="2018-02" db="EMBL/GenBank/DDBJ databases">
        <title>Genomic analysis of the strain RR4-38 isolated from a seawater recirculating aquaculture system.</title>
        <authorList>
            <person name="Kim Y.-S."/>
            <person name="Jang Y.H."/>
            <person name="Kim K.-H."/>
        </authorList>
    </citation>
    <scope>NUCLEOTIDE SEQUENCE [LARGE SCALE GENOMIC DNA]</scope>
    <source>
        <strain evidence="3 4">RR4-38</strain>
    </source>
</reference>
<dbReference type="EMBL" id="CP027062">
    <property type="protein sequence ID" value="AVI49921.1"/>
    <property type="molecule type" value="Genomic_DNA"/>
</dbReference>
<dbReference type="PANTHER" id="PTHR22642:SF2">
    <property type="entry name" value="PROTEIN LONG AFTER FAR-RED 3"/>
    <property type="match status" value="1"/>
</dbReference>
<organism evidence="3 4">
    <name type="scientific">Pukyongia salina</name>
    <dbReference type="NCBI Taxonomy" id="2094025"/>
    <lineage>
        <taxon>Bacteria</taxon>
        <taxon>Pseudomonadati</taxon>
        <taxon>Bacteroidota</taxon>
        <taxon>Flavobacteriia</taxon>
        <taxon>Flavobacteriales</taxon>
        <taxon>Flavobacteriaceae</taxon>
        <taxon>Pukyongia</taxon>
    </lineage>
</organism>
<dbReference type="InterPro" id="IPR033932">
    <property type="entry name" value="YtcJ-like"/>
</dbReference>
<sequence length="546" mass="60017">MKKLVHLTLLPLLFISLSCSSEWIPVDLLVQNATVYTVDEFFTTVDAFVVKDGKIVETGTMEELASKYSPAEIYDAGGKVIVPGLIDAHAHLYGLGGSLQTVDLVGTKSYDEVLERVVAFQKEKNLSFIQGRGWDQNDWEVKEFPTKDKLDSLFPDTPVVLRRIDGHALLANSTALELGGVTPDTYVEGGEVIVKDGKLTGVLVDAPMSMVYTNAPDVTTENAAQALLDAENICLSLGLTTVNDAGLSRRIIELIDSLQQRGEMKLRVYAMASNYKENLDHFLSKGIIKTDRLHVRSVKVYADGALGSRGAALKAPYSDQPGHFGAMITTEEQLNALAQRIATAGYQMNTHAIGDSANVAVLRAYTKALKDKTDARWKVEHAQVVDVSDFDYFSKNIIPSVQPTHATSDMYWAEDRVGPDRIKGAYAYKTLLNKAGIIALGTDFPVEQVNPMYTFYAAVARKDLENYPEGGFRMEEALSREEALRGMTIWAAYSNFEEDEKGSLEVGKFADFVVLDKDIMKVDEAALPSTKVLATFVNGENVTPKK</sequence>
<protein>
    <submittedName>
        <fullName evidence="3">Amidohydrolase</fullName>
    </submittedName>
</protein>
<dbReference type="GO" id="GO:0016810">
    <property type="term" value="F:hydrolase activity, acting on carbon-nitrogen (but not peptide) bonds"/>
    <property type="evidence" value="ECO:0007669"/>
    <property type="project" value="InterPro"/>
</dbReference>
<dbReference type="PROSITE" id="PS51257">
    <property type="entry name" value="PROKAR_LIPOPROTEIN"/>
    <property type="match status" value="1"/>
</dbReference>
<dbReference type="SUPFAM" id="SSF51556">
    <property type="entry name" value="Metallo-dependent hydrolases"/>
    <property type="match status" value="1"/>
</dbReference>
<evidence type="ECO:0000313" key="3">
    <source>
        <dbReference type="EMBL" id="AVI49921.1"/>
    </source>
</evidence>
<dbReference type="Pfam" id="PF07969">
    <property type="entry name" value="Amidohydro_3"/>
    <property type="match status" value="1"/>
</dbReference>
<proteinExistence type="predicted"/>